<proteinExistence type="predicted"/>
<keyword evidence="4" id="KW-0732">Signal</keyword>
<dbReference type="PANTHER" id="PTHR11860:SF87">
    <property type="entry name" value="CMRF35-LIKE MOLECULE 8"/>
    <property type="match status" value="1"/>
</dbReference>
<dbReference type="PANTHER" id="PTHR11860">
    <property type="entry name" value="POLYMERIC-IMMUNOGLOBULIN RECEPTOR"/>
    <property type="match status" value="1"/>
</dbReference>
<evidence type="ECO:0000259" key="5">
    <source>
        <dbReference type="SMART" id="SM00409"/>
    </source>
</evidence>
<reference evidence="6" key="2">
    <citation type="submission" date="2025-08" db="UniProtKB">
        <authorList>
            <consortium name="Ensembl"/>
        </authorList>
    </citation>
    <scope>IDENTIFICATION</scope>
</reference>
<comment type="subcellular location">
    <subcellularLocation>
        <location evidence="1">Membrane</location>
    </subcellularLocation>
</comment>
<protein>
    <recommendedName>
        <fullName evidence="5">Immunoglobulin domain-containing protein</fullName>
    </recommendedName>
</protein>
<dbReference type="GO" id="GO:0005886">
    <property type="term" value="C:plasma membrane"/>
    <property type="evidence" value="ECO:0007669"/>
    <property type="project" value="TreeGrafter"/>
</dbReference>
<keyword evidence="3" id="KW-0472">Membrane</keyword>
<dbReference type="GO" id="GO:0004888">
    <property type="term" value="F:transmembrane signaling receptor activity"/>
    <property type="evidence" value="ECO:0007669"/>
    <property type="project" value="TreeGrafter"/>
</dbReference>
<accession>A0A667WTE6</accession>
<evidence type="ECO:0000313" key="6">
    <source>
        <dbReference type="Ensembl" id="ENSMMDP00005000321.1"/>
    </source>
</evidence>
<dbReference type="SMART" id="SM00409">
    <property type="entry name" value="IG"/>
    <property type="match status" value="1"/>
</dbReference>
<dbReference type="Ensembl" id="ENSMMDT00005000331.1">
    <property type="protein sequence ID" value="ENSMMDP00005000321.1"/>
    <property type="gene ID" value="ENSMMDG00005000227.1"/>
</dbReference>
<evidence type="ECO:0000256" key="3">
    <source>
        <dbReference type="ARBA" id="ARBA00023136"/>
    </source>
</evidence>
<dbReference type="Gene3D" id="2.60.40.10">
    <property type="entry name" value="Immunoglobulins"/>
    <property type="match status" value="1"/>
</dbReference>
<name>A0A667WTE6_9TELE</name>
<dbReference type="AlphaFoldDB" id="A0A667WTE6"/>
<evidence type="ECO:0000256" key="4">
    <source>
        <dbReference type="SAM" id="SignalP"/>
    </source>
</evidence>
<dbReference type="InterPro" id="IPR036179">
    <property type="entry name" value="Ig-like_dom_sf"/>
</dbReference>
<sequence length="145" mass="16029">LSVIILIAMCDVSNTDVIFGGPPVSMGTEGEDVTVGCFYNLAKDKEKYFCKETCTGEDILIETSQDRYQNGRYSMTHAETGVFSLTITQLTKSDSGTYYCGEGSAVKDVCSKFQIEVQDGEFLLKNDLLMTVMMMVIDNLLNINL</sequence>
<evidence type="ECO:0000313" key="7">
    <source>
        <dbReference type="Proteomes" id="UP000472263"/>
    </source>
</evidence>
<feature type="domain" description="Immunoglobulin" evidence="5">
    <location>
        <begin position="22"/>
        <end position="118"/>
    </location>
</feature>
<dbReference type="InterPro" id="IPR003599">
    <property type="entry name" value="Ig_sub"/>
</dbReference>
<feature type="signal peptide" evidence="4">
    <location>
        <begin position="1"/>
        <end position="15"/>
    </location>
</feature>
<dbReference type="InParanoid" id="A0A667WTE6"/>
<dbReference type="InterPro" id="IPR013106">
    <property type="entry name" value="Ig_V-set"/>
</dbReference>
<feature type="chain" id="PRO_5025378007" description="Immunoglobulin domain-containing protein" evidence="4">
    <location>
        <begin position="16"/>
        <end position="145"/>
    </location>
</feature>
<dbReference type="Proteomes" id="UP000472263">
    <property type="component" value="Chromosome 7"/>
</dbReference>
<dbReference type="InterPro" id="IPR013783">
    <property type="entry name" value="Ig-like_fold"/>
</dbReference>
<dbReference type="SUPFAM" id="SSF48726">
    <property type="entry name" value="Immunoglobulin"/>
    <property type="match status" value="1"/>
</dbReference>
<dbReference type="InterPro" id="IPR050671">
    <property type="entry name" value="CD300_family_receptors"/>
</dbReference>
<keyword evidence="7" id="KW-1185">Reference proteome</keyword>
<dbReference type="GeneTree" id="ENSGT01100000264611"/>
<keyword evidence="2" id="KW-0812">Transmembrane</keyword>
<reference evidence="6" key="3">
    <citation type="submission" date="2025-09" db="UniProtKB">
        <authorList>
            <consortium name="Ensembl"/>
        </authorList>
    </citation>
    <scope>IDENTIFICATION</scope>
</reference>
<evidence type="ECO:0000256" key="1">
    <source>
        <dbReference type="ARBA" id="ARBA00004370"/>
    </source>
</evidence>
<evidence type="ECO:0000256" key="2">
    <source>
        <dbReference type="ARBA" id="ARBA00022692"/>
    </source>
</evidence>
<dbReference type="Pfam" id="PF07686">
    <property type="entry name" value="V-set"/>
    <property type="match status" value="1"/>
</dbReference>
<reference evidence="6" key="1">
    <citation type="submission" date="2019-06" db="EMBL/GenBank/DDBJ databases">
        <authorList>
            <consortium name="Wellcome Sanger Institute Data Sharing"/>
        </authorList>
    </citation>
    <scope>NUCLEOTIDE SEQUENCE [LARGE SCALE GENOMIC DNA]</scope>
</reference>
<organism evidence="6 7">
    <name type="scientific">Myripristis murdjan</name>
    <name type="common">pinecone soldierfish</name>
    <dbReference type="NCBI Taxonomy" id="586833"/>
    <lineage>
        <taxon>Eukaryota</taxon>
        <taxon>Metazoa</taxon>
        <taxon>Chordata</taxon>
        <taxon>Craniata</taxon>
        <taxon>Vertebrata</taxon>
        <taxon>Euteleostomi</taxon>
        <taxon>Actinopterygii</taxon>
        <taxon>Neopterygii</taxon>
        <taxon>Teleostei</taxon>
        <taxon>Neoteleostei</taxon>
        <taxon>Acanthomorphata</taxon>
        <taxon>Holocentriformes</taxon>
        <taxon>Holocentridae</taxon>
        <taxon>Myripristis</taxon>
    </lineage>
</organism>